<name>A0AA40P3E8_9PSED</name>
<feature type="transmembrane region" description="Helical" evidence="4">
    <location>
        <begin position="394"/>
        <end position="413"/>
    </location>
</feature>
<dbReference type="Proteomes" id="UP000050523">
    <property type="component" value="Unassembled WGS sequence"/>
</dbReference>
<feature type="transmembrane region" description="Helical" evidence="4">
    <location>
        <begin position="304"/>
        <end position="324"/>
    </location>
</feature>
<feature type="transmembrane region" description="Helical" evidence="4">
    <location>
        <begin position="239"/>
        <end position="264"/>
    </location>
</feature>
<dbReference type="Pfam" id="PF07690">
    <property type="entry name" value="MFS_1"/>
    <property type="match status" value="1"/>
</dbReference>
<dbReference type="AlphaFoldDB" id="A0AA40P3E8"/>
<dbReference type="GO" id="GO:0022857">
    <property type="term" value="F:transmembrane transporter activity"/>
    <property type="evidence" value="ECO:0007669"/>
    <property type="project" value="InterPro"/>
</dbReference>
<dbReference type="EMBL" id="LJRO01000252">
    <property type="protein sequence ID" value="KPY98479.1"/>
    <property type="molecule type" value="Genomic_DNA"/>
</dbReference>
<evidence type="ECO:0000256" key="4">
    <source>
        <dbReference type="SAM" id="Phobius"/>
    </source>
</evidence>
<feature type="transmembrane region" description="Helical" evidence="4">
    <location>
        <begin position="330"/>
        <end position="355"/>
    </location>
</feature>
<sequence length="421" mass="44221">MDSVAGQGVASRLAGTSACNCCRELTMTLIWRTSGWILVGSALILALSLGTRHGFGLFLSPMSADFGWGREVFAFAIALQNLMWGLAQPFAGALADRFGAAKVVFVGGILYAVGLLCMSMADSPLSLSLSAGLLIGIGLSGTSFSVILGVVGRALPAEKRSMGMGIASAAGSFGQFAMLPGTLGLISWLGWSGALLVLGVIVALILPLVGMLKDIPTASTGVELTLGEALREACSHSGFWLLALGFFVCGFQVVFIGVHLPAYLVDQHLPAKVGTTVLALIGLFNIFGTYTAGWLGGRMSKPRLLTTLYLLRAVVIVLFISVPLSQTTAYLFGVAMGLLWLSTVPLTNGTVATLFGVRNLSMLGGIVFLFHQLGAFLGGWLGGLVYDRTGSYDLIWQVSVLLSLLAAALNWPVRERPVARL</sequence>
<evidence type="ECO:0000256" key="2">
    <source>
        <dbReference type="ARBA" id="ARBA00022989"/>
    </source>
</evidence>
<feature type="transmembrane region" description="Helical" evidence="4">
    <location>
        <begin position="103"/>
        <end position="121"/>
    </location>
</feature>
<organism evidence="6 7">
    <name type="scientific">Pseudomonas tremae</name>
    <dbReference type="NCBI Taxonomy" id="200454"/>
    <lineage>
        <taxon>Bacteria</taxon>
        <taxon>Pseudomonadati</taxon>
        <taxon>Pseudomonadota</taxon>
        <taxon>Gammaproteobacteria</taxon>
        <taxon>Pseudomonadales</taxon>
        <taxon>Pseudomonadaceae</taxon>
        <taxon>Pseudomonas</taxon>
    </lineage>
</organism>
<feature type="transmembrane region" description="Helical" evidence="4">
    <location>
        <begin position="276"/>
        <end position="297"/>
    </location>
</feature>
<dbReference type="InterPro" id="IPR011701">
    <property type="entry name" value="MFS"/>
</dbReference>
<feature type="transmembrane region" description="Helical" evidence="4">
    <location>
        <begin position="72"/>
        <end position="91"/>
    </location>
</feature>
<feature type="non-terminal residue" evidence="6">
    <location>
        <position position="421"/>
    </location>
</feature>
<evidence type="ECO:0000259" key="5">
    <source>
        <dbReference type="PROSITE" id="PS50850"/>
    </source>
</evidence>
<keyword evidence="1 4" id="KW-0812">Transmembrane</keyword>
<feature type="transmembrane region" description="Helical" evidence="4">
    <location>
        <begin position="127"/>
        <end position="151"/>
    </location>
</feature>
<keyword evidence="2 4" id="KW-1133">Transmembrane helix</keyword>
<evidence type="ECO:0000256" key="1">
    <source>
        <dbReference type="ARBA" id="ARBA00022692"/>
    </source>
</evidence>
<evidence type="ECO:0000256" key="3">
    <source>
        <dbReference type="ARBA" id="ARBA00023136"/>
    </source>
</evidence>
<protein>
    <submittedName>
        <fullName evidence="6">Transporter</fullName>
    </submittedName>
</protein>
<dbReference type="PROSITE" id="PS50850">
    <property type="entry name" value="MFS"/>
    <property type="match status" value="1"/>
</dbReference>
<dbReference type="InterPro" id="IPR036259">
    <property type="entry name" value="MFS_trans_sf"/>
</dbReference>
<feature type="transmembrane region" description="Helical" evidence="4">
    <location>
        <begin position="188"/>
        <end position="209"/>
    </location>
</feature>
<dbReference type="CDD" id="cd17355">
    <property type="entry name" value="MFS_YcxA_like"/>
    <property type="match status" value="1"/>
</dbReference>
<keyword evidence="3 4" id="KW-0472">Membrane</keyword>
<feature type="transmembrane region" description="Helical" evidence="4">
    <location>
        <begin position="33"/>
        <end position="52"/>
    </location>
</feature>
<feature type="transmembrane region" description="Helical" evidence="4">
    <location>
        <begin position="362"/>
        <end position="382"/>
    </location>
</feature>
<evidence type="ECO:0000313" key="6">
    <source>
        <dbReference type="EMBL" id="KPY98479.1"/>
    </source>
</evidence>
<feature type="domain" description="Major facilitator superfamily (MFS) profile" evidence="5">
    <location>
        <begin position="34"/>
        <end position="418"/>
    </location>
</feature>
<feature type="transmembrane region" description="Helical" evidence="4">
    <location>
        <begin position="163"/>
        <end position="182"/>
    </location>
</feature>
<dbReference type="InterPro" id="IPR020846">
    <property type="entry name" value="MFS_dom"/>
</dbReference>
<dbReference type="PANTHER" id="PTHR11360:SF284">
    <property type="entry name" value="EG:103B4.3 PROTEIN-RELATED"/>
    <property type="match status" value="1"/>
</dbReference>
<dbReference type="PANTHER" id="PTHR11360">
    <property type="entry name" value="MONOCARBOXYLATE TRANSPORTER"/>
    <property type="match status" value="1"/>
</dbReference>
<comment type="caution">
    <text evidence="6">The sequence shown here is derived from an EMBL/GenBank/DDBJ whole genome shotgun (WGS) entry which is preliminary data.</text>
</comment>
<dbReference type="SUPFAM" id="SSF103473">
    <property type="entry name" value="MFS general substrate transporter"/>
    <property type="match status" value="1"/>
</dbReference>
<evidence type="ECO:0000313" key="7">
    <source>
        <dbReference type="Proteomes" id="UP000050523"/>
    </source>
</evidence>
<proteinExistence type="predicted"/>
<gene>
    <name evidence="6" type="ORF">ALO43_04888</name>
</gene>
<dbReference type="Gene3D" id="1.20.1250.20">
    <property type="entry name" value="MFS general substrate transporter like domains"/>
    <property type="match status" value="2"/>
</dbReference>
<reference evidence="6 7" key="1">
    <citation type="submission" date="2015-09" db="EMBL/GenBank/DDBJ databases">
        <title>Genome announcement of multiple Pseudomonas syringae strains.</title>
        <authorList>
            <person name="Thakur S."/>
            <person name="Wang P.W."/>
            <person name="Gong Y."/>
            <person name="Weir B.S."/>
            <person name="Guttman D.S."/>
        </authorList>
    </citation>
    <scope>NUCLEOTIDE SEQUENCE [LARGE SCALE GENOMIC DNA]</scope>
    <source>
        <strain evidence="6 7">ICMP9151</strain>
    </source>
</reference>
<dbReference type="InterPro" id="IPR050327">
    <property type="entry name" value="Proton-linked_MCT"/>
</dbReference>
<accession>A0AA40P3E8</accession>